<dbReference type="GO" id="GO:0032259">
    <property type="term" value="P:methylation"/>
    <property type="evidence" value="ECO:0007669"/>
    <property type="project" value="UniProtKB-KW"/>
</dbReference>
<dbReference type="InterPro" id="IPR025789">
    <property type="entry name" value="DOT1_dom"/>
</dbReference>
<feature type="compositionally biased region" description="Basic residues" evidence="12">
    <location>
        <begin position="95"/>
        <end position="107"/>
    </location>
</feature>
<proteinExistence type="inferred from homology"/>
<evidence type="ECO:0000256" key="10">
    <source>
        <dbReference type="ARBA" id="ARBA00047770"/>
    </source>
</evidence>
<dbReference type="STRING" id="870435.A0A0C3PH79"/>
<dbReference type="PANTHER" id="PTHR21451">
    <property type="entry name" value="HISTONE H3 METHYLTRANSFERASE"/>
    <property type="match status" value="1"/>
</dbReference>
<dbReference type="PROSITE" id="PS51569">
    <property type="entry name" value="DOT1"/>
    <property type="match status" value="1"/>
</dbReference>
<keyword evidence="5 11" id="KW-0808">Transferase</keyword>
<dbReference type="SUPFAM" id="SSF53335">
    <property type="entry name" value="S-adenosyl-L-methionine-dependent methyltransferases"/>
    <property type="match status" value="1"/>
</dbReference>
<evidence type="ECO:0000313" key="15">
    <source>
        <dbReference type="Proteomes" id="UP000054217"/>
    </source>
</evidence>
<evidence type="ECO:0000259" key="13">
    <source>
        <dbReference type="PROSITE" id="PS51569"/>
    </source>
</evidence>
<keyword evidence="15" id="KW-1185">Reference proteome</keyword>
<gene>
    <name evidence="14" type="ORF">M404DRAFT_406975</name>
</gene>
<organism evidence="14 15">
    <name type="scientific">Pisolithus tinctorius Marx 270</name>
    <dbReference type="NCBI Taxonomy" id="870435"/>
    <lineage>
        <taxon>Eukaryota</taxon>
        <taxon>Fungi</taxon>
        <taxon>Dikarya</taxon>
        <taxon>Basidiomycota</taxon>
        <taxon>Agaricomycotina</taxon>
        <taxon>Agaricomycetes</taxon>
        <taxon>Agaricomycetidae</taxon>
        <taxon>Boletales</taxon>
        <taxon>Sclerodermatineae</taxon>
        <taxon>Pisolithaceae</taxon>
        <taxon>Pisolithus</taxon>
    </lineage>
</organism>
<keyword evidence="6 11" id="KW-0949">S-adenosyl-L-methionine</keyword>
<dbReference type="GO" id="GO:0000077">
    <property type="term" value="P:DNA damage checkpoint signaling"/>
    <property type="evidence" value="ECO:0007669"/>
    <property type="project" value="TreeGrafter"/>
</dbReference>
<dbReference type="InterPro" id="IPR030445">
    <property type="entry name" value="H3-K79_meTrfase"/>
</dbReference>
<dbReference type="AlphaFoldDB" id="A0A0C3PH79"/>
<name>A0A0C3PH79_PISTI</name>
<comment type="similarity">
    <text evidence="11">Belongs to the class I-like SAM-binding methyltransferase superfamily. DOT1 family.</text>
</comment>
<feature type="domain" description="DOT1" evidence="13">
    <location>
        <begin position="269"/>
        <end position="603"/>
    </location>
</feature>
<keyword evidence="8 11" id="KW-0539">Nucleus</keyword>
<reference evidence="14 15" key="1">
    <citation type="submission" date="2014-04" db="EMBL/GenBank/DDBJ databases">
        <authorList>
            <consortium name="DOE Joint Genome Institute"/>
            <person name="Kuo A."/>
            <person name="Kohler A."/>
            <person name="Costa M.D."/>
            <person name="Nagy L.G."/>
            <person name="Floudas D."/>
            <person name="Copeland A."/>
            <person name="Barry K.W."/>
            <person name="Cichocki N."/>
            <person name="Veneault-Fourrey C."/>
            <person name="LaButti K."/>
            <person name="Lindquist E.A."/>
            <person name="Lipzen A."/>
            <person name="Lundell T."/>
            <person name="Morin E."/>
            <person name="Murat C."/>
            <person name="Sun H."/>
            <person name="Tunlid A."/>
            <person name="Henrissat B."/>
            <person name="Grigoriev I.V."/>
            <person name="Hibbett D.S."/>
            <person name="Martin F."/>
            <person name="Nordberg H.P."/>
            <person name="Cantor M.N."/>
            <person name="Hua S.X."/>
        </authorList>
    </citation>
    <scope>NUCLEOTIDE SEQUENCE [LARGE SCALE GENOMIC DNA]</scope>
    <source>
        <strain evidence="14 15">Marx 270</strain>
    </source>
</reference>
<evidence type="ECO:0000313" key="14">
    <source>
        <dbReference type="EMBL" id="KIO07324.1"/>
    </source>
</evidence>
<dbReference type="PANTHER" id="PTHR21451:SF0">
    <property type="entry name" value="HISTONE-LYSINE N-METHYLTRANSFERASE, H3 LYSINE-79 SPECIFIC"/>
    <property type="match status" value="1"/>
</dbReference>
<evidence type="ECO:0000256" key="12">
    <source>
        <dbReference type="SAM" id="MobiDB-lite"/>
    </source>
</evidence>
<keyword evidence="7 11" id="KW-0156">Chromatin regulator</keyword>
<dbReference type="Proteomes" id="UP000054217">
    <property type="component" value="Unassembled WGS sequence"/>
</dbReference>
<evidence type="ECO:0000256" key="7">
    <source>
        <dbReference type="ARBA" id="ARBA00022853"/>
    </source>
</evidence>
<dbReference type="InParanoid" id="A0A0C3PH79"/>
<evidence type="ECO:0000256" key="9">
    <source>
        <dbReference type="ARBA" id="ARBA00029821"/>
    </source>
</evidence>
<evidence type="ECO:0000256" key="4">
    <source>
        <dbReference type="ARBA" id="ARBA00022603"/>
    </source>
</evidence>
<sequence>MASGEVSVTTRHAWRVQVEREREQRERQSHIPACQFTGPMDSYPDNPPSMDALSLPGSIPSSPLTTTSDLSDDDYWQPSPKRKRIANAVAAPPKPKPRRAKCIRARRVIRDHTPTDSSAGPSASSSRAVSRQRSLALDEPIYRSSSSRSSSTFRIPRDPGEKADRVWWTDDDGRPGPDLVSAAIVVRQLVKSYKSYFNNPQDPDDKSFEVEAMPSTELEYPNSHSCETFILLVPKDPDHYSPIMCLVDSLYTIIECYLTPPQKALFGTLPTDLPTDHTPPPSPPISSVADLSGDISNSSYVLENTAQPNYLRTLQRAIRRRDGPLFLHTMDTINFLLRSLKYPPLPADVFEPALPNQLLTYARECWIQPSHRGIPKRVLLRIIEETYQRIVGPNIGQLSRYSAFTSEVYGELMPSFTDKIIAQTGLHAGSLLVDLGSGVGNVLLHAALATGCSAFGIEFMAGPAALARQQLQQLRTRSRMWGLSMGNIELEEGDMLTSSRVDALLPKADVVVVNNKVFEETLNAALRPKFLDLKEGAVVISMKPFVQPNARVTERNVDDICAIFDVEERPYHSGDVSWGSSGGTYYIHRVDRIGYASIRERFENARARSVRAGRR</sequence>
<evidence type="ECO:0000256" key="1">
    <source>
        <dbReference type="ARBA" id="ARBA00004123"/>
    </source>
</evidence>
<dbReference type="CDD" id="cd02440">
    <property type="entry name" value="AdoMet_MTases"/>
    <property type="match status" value="1"/>
</dbReference>
<comment type="miscellaneous">
    <text evidence="11">In contrast to other lysine histone methyltransferases, it does not contain a SET domain, suggesting the existence of another mechanism for methylation of lysine residues of histones.</text>
</comment>
<comment type="catalytic activity">
    <reaction evidence="10 11">
        <text>L-lysyl(79)-[histone H3] + 3 S-adenosyl-L-methionine = N(6),N(6),N(6)-trimethyl-L-lysyl(79)-[histone H3] + 3 S-adenosyl-L-homocysteine + 3 H(+)</text>
        <dbReference type="Rhea" id="RHEA:60328"/>
        <dbReference type="Rhea" id="RHEA-COMP:15549"/>
        <dbReference type="Rhea" id="RHEA-COMP:15552"/>
        <dbReference type="ChEBI" id="CHEBI:15378"/>
        <dbReference type="ChEBI" id="CHEBI:29969"/>
        <dbReference type="ChEBI" id="CHEBI:57856"/>
        <dbReference type="ChEBI" id="CHEBI:59789"/>
        <dbReference type="ChEBI" id="CHEBI:61961"/>
        <dbReference type="EC" id="2.1.1.360"/>
    </reaction>
</comment>
<feature type="region of interest" description="Disordered" evidence="12">
    <location>
        <begin position="17"/>
        <end position="170"/>
    </location>
</feature>
<dbReference type="GO" id="GO:0005634">
    <property type="term" value="C:nucleus"/>
    <property type="evidence" value="ECO:0007669"/>
    <property type="project" value="UniProtKB-SubCell"/>
</dbReference>
<feature type="compositionally biased region" description="Low complexity" evidence="12">
    <location>
        <begin position="53"/>
        <end position="69"/>
    </location>
</feature>
<feature type="compositionally biased region" description="Basic and acidic residues" evidence="12">
    <location>
        <begin position="17"/>
        <end position="29"/>
    </location>
</feature>
<protein>
    <recommendedName>
        <fullName evidence="3 11">Histone-lysine N-methyltransferase, H3 lysine-79 specific</fullName>
        <ecNumber evidence="2 11">2.1.1.360</ecNumber>
    </recommendedName>
    <alternativeName>
        <fullName evidence="9 11">Histone H3-K79 methyltransferase</fullName>
    </alternativeName>
</protein>
<dbReference type="InterPro" id="IPR029063">
    <property type="entry name" value="SAM-dependent_MTases_sf"/>
</dbReference>
<dbReference type="EMBL" id="KN831960">
    <property type="protein sequence ID" value="KIO07324.1"/>
    <property type="molecule type" value="Genomic_DNA"/>
</dbReference>
<evidence type="ECO:0000256" key="3">
    <source>
        <dbReference type="ARBA" id="ARBA00020987"/>
    </source>
</evidence>
<feature type="compositionally biased region" description="Low complexity" evidence="12">
    <location>
        <begin position="117"/>
        <end position="134"/>
    </location>
</feature>
<dbReference type="FunFam" id="3.40.50.150:FF:000033">
    <property type="entry name" value="Histone-lysine N-methyltransferase, H3 lysine-79 specific"/>
    <property type="match status" value="1"/>
</dbReference>
<keyword evidence="4 11" id="KW-0489">Methyltransferase</keyword>
<dbReference type="Pfam" id="PF08123">
    <property type="entry name" value="DOT1"/>
    <property type="match status" value="1"/>
</dbReference>
<comment type="subcellular location">
    <subcellularLocation>
        <location evidence="1 11">Nucleus</location>
    </subcellularLocation>
</comment>
<comment type="activity regulation">
    <text evidence="11">Ubiquitination of histone H2B to form H2BK123ub1 is required for efficient DOT1 methyltransferase activity on histone H3.</text>
</comment>
<comment type="function">
    <text evidence="11">Histone methyltransferase that specifically trimethylates histone H3 to form H3K79me3. This methylation is required for telomere silencing and for the pachytene checkpoint during the meiotic cell cycle by allowing the recruitment of RAD9 to double strand breaks. Nucleosomes are preferred as substrate compared to free histone.</text>
</comment>
<evidence type="ECO:0000256" key="11">
    <source>
        <dbReference type="RuleBase" id="RU271113"/>
    </source>
</evidence>
<accession>A0A0C3PH79</accession>
<dbReference type="GO" id="GO:0006281">
    <property type="term" value="P:DNA repair"/>
    <property type="evidence" value="ECO:0007669"/>
    <property type="project" value="TreeGrafter"/>
</dbReference>
<evidence type="ECO:0000256" key="5">
    <source>
        <dbReference type="ARBA" id="ARBA00022679"/>
    </source>
</evidence>
<feature type="compositionally biased region" description="Basic and acidic residues" evidence="12">
    <location>
        <begin position="155"/>
        <end position="170"/>
    </location>
</feature>
<dbReference type="EC" id="2.1.1.360" evidence="2 11"/>
<dbReference type="OrthoDB" id="443402at2759"/>
<evidence type="ECO:0000256" key="8">
    <source>
        <dbReference type="ARBA" id="ARBA00023242"/>
    </source>
</evidence>
<dbReference type="HOGENOM" id="CLU_027287_1_0_1"/>
<evidence type="ECO:0000256" key="6">
    <source>
        <dbReference type="ARBA" id="ARBA00022691"/>
    </source>
</evidence>
<evidence type="ECO:0000256" key="2">
    <source>
        <dbReference type="ARBA" id="ARBA00012190"/>
    </source>
</evidence>
<dbReference type="GO" id="GO:0140956">
    <property type="term" value="F:histone H3K79 trimethyltransferase activity"/>
    <property type="evidence" value="ECO:0007669"/>
    <property type="project" value="UniProtKB-EC"/>
</dbReference>
<reference evidence="15" key="2">
    <citation type="submission" date="2015-01" db="EMBL/GenBank/DDBJ databases">
        <title>Evolutionary Origins and Diversification of the Mycorrhizal Mutualists.</title>
        <authorList>
            <consortium name="DOE Joint Genome Institute"/>
            <consortium name="Mycorrhizal Genomics Consortium"/>
            <person name="Kohler A."/>
            <person name="Kuo A."/>
            <person name="Nagy L.G."/>
            <person name="Floudas D."/>
            <person name="Copeland A."/>
            <person name="Barry K.W."/>
            <person name="Cichocki N."/>
            <person name="Veneault-Fourrey C."/>
            <person name="LaButti K."/>
            <person name="Lindquist E.A."/>
            <person name="Lipzen A."/>
            <person name="Lundell T."/>
            <person name="Morin E."/>
            <person name="Murat C."/>
            <person name="Riley R."/>
            <person name="Ohm R."/>
            <person name="Sun H."/>
            <person name="Tunlid A."/>
            <person name="Henrissat B."/>
            <person name="Grigoriev I.V."/>
            <person name="Hibbett D.S."/>
            <person name="Martin F."/>
        </authorList>
    </citation>
    <scope>NUCLEOTIDE SEQUENCE [LARGE SCALE GENOMIC DNA]</scope>
    <source>
        <strain evidence="15">Marx 270</strain>
    </source>
</reference>
<dbReference type="Gene3D" id="3.40.50.150">
    <property type="entry name" value="Vaccinia Virus protein VP39"/>
    <property type="match status" value="1"/>
</dbReference>